<organism evidence="8 9">
    <name type="scientific">Saccharopolyspora aridisoli</name>
    <dbReference type="NCBI Taxonomy" id="2530385"/>
    <lineage>
        <taxon>Bacteria</taxon>
        <taxon>Bacillati</taxon>
        <taxon>Actinomycetota</taxon>
        <taxon>Actinomycetes</taxon>
        <taxon>Pseudonocardiales</taxon>
        <taxon>Pseudonocardiaceae</taxon>
        <taxon>Saccharopolyspora</taxon>
    </lineage>
</organism>
<evidence type="ECO:0000256" key="6">
    <source>
        <dbReference type="ARBA" id="ARBA00022592"/>
    </source>
</evidence>
<keyword evidence="5" id="KW-0963">Cytoplasm</keyword>
<dbReference type="GO" id="GO:0030643">
    <property type="term" value="P:intracellular phosphate ion homeostasis"/>
    <property type="evidence" value="ECO:0007669"/>
    <property type="project" value="InterPro"/>
</dbReference>
<feature type="domain" description="PhoU" evidence="7">
    <location>
        <begin position="18"/>
        <end position="102"/>
    </location>
</feature>
<keyword evidence="9" id="KW-1185">Reference proteome</keyword>
<evidence type="ECO:0000256" key="1">
    <source>
        <dbReference type="ARBA" id="ARBA00004496"/>
    </source>
</evidence>
<dbReference type="Proteomes" id="UP000294744">
    <property type="component" value="Unassembled WGS sequence"/>
</dbReference>
<accession>A0A4R4UW13</accession>
<feature type="domain" description="PhoU" evidence="7">
    <location>
        <begin position="154"/>
        <end position="203"/>
    </location>
</feature>
<protein>
    <submittedName>
        <fullName evidence="8">Phosphate transport system regulatory protein PhoU</fullName>
    </submittedName>
</protein>
<evidence type="ECO:0000256" key="2">
    <source>
        <dbReference type="ARBA" id="ARBA00008107"/>
    </source>
</evidence>
<reference evidence="8 9" key="1">
    <citation type="submission" date="2019-03" db="EMBL/GenBank/DDBJ databases">
        <title>Draft genome sequences of novel Actinobacteria.</title>
        <authorList>
            <person name="Sahin N."/>
            <person name="Ay H."/>
            <person name="Saygin H."/>
        </authorList>
    </citation>
    <scope>NUCLEOTIDE SEQUENCE [LARGE SCALE GENOMIC DNA]</scope>
    <source>
        <strain evidence="8 9">16K404</strain>
    </source>
</reference>
<evidence type="ECO:0000313" key="8">
    <source>
        <dbReference type="EMBL" id="TDC96697.1"/>
    </source>
</evidence>
<evidence type="ECO:0000259" key="7">
    <source>
        <dbReference type="Pfam" id="PF01895"/>
    </source>
</evidence>
<evidence type="ECO:0000256" key="3">
    <source>
        <dbReference type="ARBA" id="ARBA00011738"/>
    </source>
</evidence>
<comment type="similarity">
    <text evidence="2">Belongs to the PhoU family.</text>
</comment>
<dbReference type="Gene3D" id="1.20.58.220">
    <property type="entry name" value="Phosphate transport system protein phou homolog 2, domain 2"/>
    <property type="match status" value="1"/>
</dbReference>
<dbReference type="PANTHER" id="PTHR42930:SF3">
    <property type="entry name" value="PHOSPHATE-SPECIFIC TRANSPORT SYSTEM ACCESSORY PROTEIN PHOU"/>
    <property type="match status" value="1"/>
</dbReference>
<comment type="subcellular location">
    <subcellularLocation>
        <location evidence="1">Cytoplasm</location>
    </subcellularLocation>
</comment>
<evidence type="ECO:0000256" key="5">
    <source>
        <dbReference type="ARBA" id="ARBA00022490"/>
    </source>
</evidence>
<dbReference type="PANTHER" id="PTHR42930">
    <property type="entry name" value="PHOSPHATE-SPECIFIC TRANSPORT SYSTEM ACCESSORY PROTEIN PHOU"/>
    <property type="match status" value="1"/>
</dbReference>
<dbReference type="GO" id="GO:0045936">
    <property type="term" value="P:negative regulation of phosphate metabolic process"/>
    <property type="evidence" value="ECO:0007669"/>
    <property type="project" value="InterPro"/>
</dbReference>
<evidence type="ECO:0000256" key="4">
    <source>
        <dbReference type="ARBA" id="ARBA00022448"/>
    </source>
</evidence>
<dbReference type="SUPFAM" id="SSF109755">
    <property type="entry name" value="PhoU-like"/>
    <property type="match status" value="1"/>
</dbReference>
<dbReference type="AlphaFoldDB" id="A0A4R4UW13"/>
<dbReference type="InterPro" id="IPR026022">
    <property type="entry name" value="PhoU_dom"/>
</dbReference>
<sequence length="214" mass="22635">MREAFHGELVALGEQLAAMAGQAAEAMRLATQAVTTGDVSLAEQVLTADAELDAARNTCEDHAQRLLALQSPVAGDLRTVLAVLYCGVKVERMGDLAAHVAGLVRYSHPDPVVHEEVADTVDALGEVTVTMAGSLQELVRGSGPADFTWLSGTDDEVDALSSRLDAAVRSESWPHGVAAAIHLALLARFYERFADQAVSVARRLEFATTGAMPD</sequence>
<dbReference type="OrthoDB" id="9814256at2"/>
<keyword evidence="6" id="KW-0592">Phosphate transport</keyword>
<dbReference type="InterPro" id="IPR028366">
    <property type="entry name" value="PhoU"/>
</dbReference>
<dbReference type="GO" id="GO:0006817">
    <property type="term" value="P:phosphate ion transport"/>
    <property type="evidence" value="ECO:0007669"/>
    <property type="project" value="UniProtKB-KW"/>
</dbReference>
<dbReference type="GO" id="GO:0005737">
    <property type="term" value="C:cytoplasm"/>
    <property type="evidence" value="ECO:0007669"/>
    <property type="project" value="UniProtKB-SubCell"/>
</dbReference>
<dbReference type="EMBL" id="SMKV01000001">
    <property type="protein sequence ID" value="TDC96697.1"/>
    <property type="molecule type" value="Genomic_DNA"/>
</dbReference>
<dbReference type="InterPro" id="IPR038078">
    <property type="entry name" value="PhoU-like_sf"/>
</dbReference>
<name>A0A4R4UW13_9PSEU</name>
<evidence type="ECO:0000313" key="9">
    <source>
        <dbReference type="Proteomes" id="UP000294744"/>
    </source>
</evidence>
<comment type="caution">
    <text evidence="8">The sequence shown here is derived from an EMBL/GenBank/DDBJ whole genome shotgun (WGS) entry which is preliminary data.</text>
</comment>
<comment type="subunit">
    <text evidence="3">Homodimer.</text>
</comment>
<gene>
    <name evidence="8" type="ORF">E1161_00190</name>
</gene>
<dbReference type="FunFam" id="1.20.58.220:FF:000004">
    <property type="entry name" value="Phosphate-specific transport system accessory protein PhoU"/>
    <property type="match status" value="1"/>
</dbReference>
<keyword evidence="4" id="KW-0813">Transport</keyword>
<proteinExistence type="inferred from homology"/>
<dbReference type="Pfam" id="PF01895">
    <property type="entry name" value="PhoU"/>
    <property type="match status" value="2"/>
</dbReference>
<dbReference type="RefSeq" id="WP_132618247.1">
    <property type="nucleotide sequence ID" value="NZ_SMKV01000001.1"/>
</dbReference>